<evidence type="ECO:0000259" key="1">
    <source>
        <dbReference type="Pfam" id="PF04480"/>
    </source>
</evidence>
<keyword evidence="2" id="KW-0255">Endonuclease</keyword>
<gene>
    <name evidence="2" type="ORF">P0Y49_13620</name>
</gene>
<dbReference type="InterPro" id="IPR047216">
    <property type="entry name" value="Endonuclease_DUF559_bact"/>
</dbReference>
<dbReference type="PANTHER" id="PTHR38590">
    <property type="entry name" value="BLL0828 PROTEIN"/>
    <property type="match status" value="1"/>
</dbReference>
<dbReference type="Gene3D" id="3.40.960.10">
    <property type="entry name" value="VSR Endonuclease"/>
    <property type="match status" value="1"/>
</dbReference>
<dbReference type="EMBL" id="CP119313">
    <property type="protein sequence ID" value="WEK17837.1"/>
    <property type="molecule type" value="Genomic_DNA"/>
</dbReference>
<reference evidence="2" key="1">
    <citation type="submission" date="2023-03" db="EMBL/GenBank/DDBJ databases">
        <title>Andean soil-derived lignocellulolytic bacterial consortium as a source of novel taxa and putative plastic-active enzymes.</title>
        <authorList>
            <person name="Diaz-Garcia L."/>
            <person name="Chuvochina M."/>
            <person name="Feuerriegel G."/>
            <person name="Bunk B."/>
            <person name="Sproer C."/>
            <person name="Streit W.R."/>
            <person name="Rodriguez L.M."/>
            <person name="Overmann J."/>
            <person name="Jimenez D.J."/>
        </authorList>
    </citation>
    <scope>NUCLEOTIDE SEQUENCE</scope>
    <source>
        <strain evidence="2">MAG 3858</strain>
    </source>
</reference>
<keyword evidence="2" id="KW-0378">Hydrolase</keyword>
<dbReference type="PANTHER" id="PTHR38590:SF1">
    <property type="entry name" value="BLL0828 PROTEIN"/>
    <property type="match status" value="1"/>
</dbReference>
<keyword evidence="2" id="KW-0540">Nuclease</keyword>
<dbReference type="Proteomes" id="UP001214530">
    <property type="component" value="Chromosome"/>
</dbReference>
<dbReference type="SUPFAM" id="SSF52980">
    <property type="entry name" value="Restriction endonuclease-like"/>
    <property type="match status" value="1"/>
</dbReference>
<accession>A0AAJ6B4P4</accession>
<evidence type="ECO:0000313" key="3">
    <source>
        <dbReference type="Proteomes" id="UP001214530"/>
    </source>
</evidence>
<sequence>MDIHNQKYLAAFRKGLRSKLTIAEALFWRELKCRKLAGFKFRRQHSVGNYILDFYCASKRLAIELDGEIHNDPSIKENDRIRTEFLKTYGIKVLRFENVDVVKNVEGVLEAVKKELV</sequence>
<dbReference type="CDD" id="cd01038">
    <property type="entry name" value="Endonuclease_DUF559"/>
    <property type="match status" value="1"/>
</dbReference>
<dbReference type="InterPro" id="IPR011335">
    <property type="entry name" value="Restrct_endonuc-II-like"/>
</dbReference>
<dbReference type="InterPro" id="IPR007569">
    <property type="entry name" value="DUF559"/>
</dbReference>
<evidence type="ECO:0000313" key="2">
    <source>
        <dbReference type="EMBL" id="WEK17837.1"/>
    </source>
</evidence>
<proteinExistence type="predicted"/>
<feature type="domain" description="DUF559" evidence="1">
    <location>
        <begin position="10"/>
        <end position="116"/>
    </location>
</feature>
<dbReference type="GO" id="GO:0004519">
    <property type="term" value="F:endonuclease activity"/>
    <property type="evidence" value="ECO:0007669"/>
    <property type="project" value="UniProtKB-KW"/>
</dbReference>
<name>A0AAJ6B4P4_9SPHI</name>
<organism evidence="2 3">
    <name type="scientific">Candidatus Pedobacter colombiensis</name>
    <dbReference type="NCBI Taxonomy" id="3121371"/>
    <lineage>
        <taxon>Bacteria</taxon>
        <taxon>Pseudomonadati</taxon>
        <taxon>Bacteroidota</taxon>
        <taxon>Sphingobacteriia</taxon>
        <taxon>Sphingobacteriales</taxon>
        <taxon>Sphingobacteriaceae</taxon>
        <taxon>Pedobacter</taxon>
    </lineage>
</organism>
<dbReference type="AlphaFoldDB" id="A0AAJ6B4P4"/>
<protein>
    <submittedName>
        <fullName evidence="2">Endonuclease domain-containing protein</fullName>
    </submittedName>
</protein>
<dbReference type="Pfam" id="PF04480">
    <property type="entry name" value="DUF559"/>
    <property type="match status" value="1"/>
</dbReference>